<gene>
    <name evidence="4" type="ORF">FA046_09835</name>
</gene>
<dbReference type="GO" id="GO:0030313">
    <property type="term" value="C:cell envelope"/>
    <property type="evidence" value="ECO:0007669"/>
    <property type="project" value="UniProtKB-SubCell"/>
</dbReference>
<organism evidence="4 5">
    <name type="scientific">Pedobacter cryophilus</name>
    <dbReference type="NCBI Taxonomy" id="2571271"/>
    <lineage>
        <taxon>Bacteria</taxon>
        <taxon>Pseudomonadati</taxon>
        <taxon>Bacteroidota</taxon>
        <taxon>Sphingobacteriia</taxon>
        <taxon>Sphingobacteriales</taxon>
        <taxon>Sphingobacteriaceae</taxon>
        <taxon>Pedobacter</taxon>
    </lineage>
</organism>
<accession>A0A4U1BYK2</accession>
<dbReference type="SUPFAM" id="SSF111369">
    <property type="entry name" value="HlyD-like secretion proteins"/>
    <property type="match status" value="1"/>
</dbReference>
<reference evidence="4 5" key="1">
    <citation type="submission" date="2019-04" db="EMBL/GenBank/DDBJ databases">
        <title>Pedobacter sp. AR-3-17 sp. nov., isolated from Arctic soil.</title>
        <authorList>
            <person name="Dahal R.H."/>
            <person name="Kim D.-U."/>
        </authorList>
    </citation>
    <scope>NUCLEOTIDE SEQUENCE [LARGE SCALE GENOMIC DNA]</scope>
    <source>
        <strain evidence="4 5">AR-3-17</strain>
    </source>
</reference>
<dbReference type="InterPro" id="IPR058636">
    <property type="entry name" value="Beta-barrel_YknX"/>
</dbReference>
<dbReference type="PANTHER" id="PTHR32347:SF14">
    <property type="entry name" value="EFFLUX SYSTEM COMPONENT YKNX-RELATED"/>
    <property type="match status" value="1"/>
</dbReference>
<evidence type="ECO:0000313" key="5">
    <source>
        <dbReference type="Proteomes" id="UP000308181"/>
    </source>
</evidence>
<feature type="domain" description="YknX-like beta-barrel" evidence="3">
    <location>
        <begin position="229"/>
        <end position="276"/>
    </location>
</feature>
<evidence type="ECO:0000256" key="2">
    <source>
        <dbReference type="ARBA" id="ARBA00023054"/>
    </source>
</evidence>
<dbReference type="Gene3D" id="2.40.50.100">
    <property type="match status" value="1"/>
</dbReference>
<comment type="subcellular location">
    <subcellularLocation>
        <location evidence="1">Cell envelope</location>
    </subcellularLocation>
</comment>
<dbReference type="Pfam" id="PF25990">
    <property type="entry name" value="Beta-barrel_YknX"/>
    <property type="match status" value="1"/>
</dbReference>
<dbReference type="EMBL" id="SWBP01000003">
    <property type="protein sequence ID" value="TKB97659.1"/>
    <property type="molecule type" value="Genomic_DNA"/>
</dbReference>
<evidence type="ECO:0000313" key="4">
    <source>
        <dbReference type="EMBL" id="TKB97659.1"/>
    </source>
</evidence>
<protein>
    <submittedName>
        <fullName evidence="4">HlyD family efflux transporter periplasmic adaptor subunit</fullName>
    </submittedName>
</protein>
<dbReference type="Gene3D" id="2.40.30.170">
    <property type="match status" value="1"/>
</dbReference>
<keyword evidence="2" id="KW-0175">Coiled coil</keyword>
<name>A0A4U1BYK2_9SPHI</name>
<dbReference type="PANTHER" id="PTHR32347">
    <property type="entry name" value="EFFLUX SYSTEM COMPONENT YKNX-RELATED"/>
    <property type="match status" value="1"/>
</dbReference>
<dbReference type="RefSeq" id="WP_136826234.1">
    <property type="nucleotide sequence ID" value="NZ_SWBP01000003.1"/>
</dbReference>
<evidence type="ECO:0000259" key="3">
    <source>
        <dbReference type="Pfam" id="PF25990"/>
    </source>
</evidence>
<sequence length="358" mass="40050">MVKPILFILLLFIGSCTWKQEKIKPSIENISESIYASGMVKSENQYQAFATVNGIINKIFVAEGDTVKKGAIILTISNETQQLNKDNAALTAAFSAIEANKGKLEEAKLAIGLARDKMKNDSLLLSRQNTLWNQNVGTKVELEQRALAYQNSKNAYYSALVRFNDLKRQLNFNSAQSKNNLQISNKLEKDYLLKSEINGIVYQIPLKVGEFVNAQLPLAVIGDAKNFILEMQVDEYDILKVKKGLPVLVTMDTYKGQVFEASVTKINPLMNEKSKTFLVEAQFIITPKTIYPNTSFEANIVVQSKKKALLIPRNYLMKDNKVIKENGDTVTVKTGLKDYQKVEILSGLTAADQLIKPL</sequence>
<dbReference type="InterPro" id="IPR050465">
    <property type="entry name" value="UPF0194_transport"/>
</dbReference>
<dbReference type="OrthoDB" id="869610at2"/>
<proteinExistence type="predicted"/>
<keyword evidence="5" id="KW-1185">Reference proteome</keyword>
<dbReference type="AlphaFoldDB" id="A0A4U1BYK2"/>
<comment type="caution">
    <text evidence="4">The sequence shown here is derived from an EMBL/GenBank/DDBJ whole genome shotgun (WGS) entry which is preliminary data.</text>
</comment>
<dbReference type="Proteomes" id="UP000308181">
    <property type="component" value="Unassembled WGS sequence"/>
</dbReference>
<dbReference type="PROSITE" id="PS51257">
    <property type="entry name" value="PROKAR_LIPOPROTEIN"/>
    <property type="match status" value="1"/>
</dbReference>
<evidence type="ECO:0000256" key="1">
    <source>
        <dbReference type="ARBA" id="ARBA00004196"/>
    </source>
</evidence>